<feature type="region of interest" description="Disordered" evidence="1">
    <location>
        <begin position="159"/>
        <end position="182"/>
    </location>
</feature>
<evidence type="ECO:0000313" key="4">
    <source>
        <dbReference type="Proteomes" id="UP000245697"/>
    </source>
</evidence>
<dbReference type="EMBL" id="QGGR01000008">
    <property type="protein sequence ID" value="PWK47039.1"/>
    <property type="molecule type" value="Genomic_DNA"/>
</dbReference>
<dbReference type="Proteomes" id="UP000245697">
    <property type="component" value="Unassembled WGS sequence"/>
</dbReference>
<gene>
    <name evidence="3" type="ORF">BC793_108153</name>
</gene>
<keyword evidence="2" id="KW-0472">Membrane</keyword>
<feature type="transmembrane region" description="Helical" evidence="2">
    <location>
        <begin position="86"/>
        <end position="111"/>
    </location>
</feature>
<reference evidence="3 4" key="1">
    <citation type="submission" date="2018-05" db="EMBL/GenBank/DDBJ databases">
        <title>Genomic Encyclopedia of Archaeal and Bacterial Type Strains, Phase II (KMG-II): from individual species to whole genera.</title>
        <authorList>
            <person name="Goeker M."/>
        </authorList>
    </citation>
    <scope>NUCLEOTIDE SEQUENCE [LARGE SCALE GENOMIC DNA]</scope>
    <source>
        <strain evidence="3 4">DSM 45184</strain>
    </source>
</reference>
<dbReference type="AlphaFoldDB" id="A0A316FF32"/>
<feature type="transmembrane region" description="Helical" evidence="2">
    <location>
        <begin position="117"/>
        <end position="136"/>
    </location>
</feature>
<keyword evidence="2" id="KW-1133">Transmembrane helix</keyword>
<keyword evidence="2" id="KW-0812">Transmembrane</keyword>
<comment type="caution">
    <text evidence="3">The sequence shown here is derived from an EMBL/GenBank/DDBJ whole genome shotgun (WGS) entry which is preliminary data.</text>
</comment>
<evidence type="ECO:0000256" key="1">
    <source>
        <dbReference type="SAM" id="MobiDB-lite"/>
    </source>
</evidence>
<name>A0A316FF32_9ACTN</name>
<evidence type="ECO:0000256" key="2">
    <source>
        <dbReference type="SAM" id="Phobius"/>
    </source>
</evidence>
<keyword evidence="4" id="KW-1185">Reference proteome</keyword>
<protein>
    <submittedName>
        <fullName evidence="3">Uncharacterized protein</fullName>
    </submittedName>
</protein>
<organism evidence="3 4">
    <name type="scientific">Actinoplanes xinjiangensis</name>
    <dbReference type="NCBI Taxonomy" id="512350"/>
    <lineage>
        <taxon>Bacteria</taxon>
        <taxon>Bacillati</taxon>
        <taxon>Actinomycetota</taxon>
        <taxon>Actinomycetes</taxon>
        <taxon>Micromonosporales</taxon>
        <taxon>Micromonosporaceae</taxon>
        <taxon>Actinoplanes</taxon>
    </lineage>
</organism>
<accession>A0A316FF32</accession>
<evidence type="ECO:0000313" key="3">
    <source>
        <dbReference type="EMBL" id="PWK47039.1"/>
    </source>
</evidence>
<feature type="compositionally biased region" description="Pro residues" evidence="1">
    <location>
        <begin position="168"/>
        <end position="182"/>
    </location>
</feature>
<proteinExistence type="predicted"/>
<sequence length="182" mass="19365">MRLCREGMIGRVSPDGDDWQLAHRIEEPWGDARTVWELQPLTVTRPGTGETTTRFLCATCDEPVDCVVVSADTQSRLARRRGRARVTTVVAVTTGLVLAVSTVGALVGVVVMVRNGAWAVAVAAAAMSGLYGWLAAKSFSYARPWATIPAGDAGVRLASPSRAHELRPPAPRPAIPAPDRPA</sequence>